<evidence type="ECO:0000313" key="5">
    <source>
        <dbReference type="EMBL" id="OZS76623.1"/>
    </source>
</evidence>
<feature type="domain" description="Nudix hydrolase" evidence="4">
    <location>
        <begin position="26"/>
        <end position="170"/>
    </location>
</feature>
<accession>A0A264VZB8</accession>
<dbReference type="PANTHER" id="PTHR43736:SF1">
    <property type="entry name" value="DIHYDRONEOPTERIN TRIPHOSPHATE DIPHOSPHATASE"/>
    <property type="match status" value="1"/>
</dbReference>
<name>A0A264VZB8_PRORE</name>
<keyword evidence="2 3" id="KW-0378">Hydrolase</keyword>
<dbReference type="GO" id="GO:0016787">
    <property type="term" value="F:hydrolase activity"/>
    <property type="evidence" value="ECO:0007669"/>
    <property type="project" value="UniProtKB-KW"/>
</dbReference>
<dbReference type="Gene3D" id="3.90.79.10">
    <property type="entry name" value="Nucleoside Triphosphate Pyrophosphohydrolase"/>
    <property type="match status" value="1"/>
</dbReference>
<dbReference type="PROSITE" id="PS00893">
    <property type="entry name" value="NUDIX_BOX"/>
    <property type="match status" value="1"/>
</dbReference>
<evidence type="ECO:0000256" key="2">
    <source>
        <dbReference type="ARBA" id="ARBA00022801"/>
    </source>
</evidence>
<comment type="cofactor">
    <cofactor evidence="1">
        <name>Mg(2+)</name>
        <dbReference type="ChEBI" id="CHEBI:18420"/>
    </cofactor>
</comment>
<dbReference type="PANTHER" id="PTHR43736">
    <property type="entry name" value="ADP-RIBOSE PYROPHOSPHATASE"/>
    <property type="match status" value="1"/>
</dbReference>
<comment type="similarity">
    <text evidence="3">Belongs to the Nudix hydrolase family.</text>
</comment>
<evidence type="ECO:0000313" key="6">
    <source>
        <dbReference type="Proteomes" id="UP000216001"/>
    </source>
</evidence>
<dbReference type="EMBL" id="NOWC01000001">
    <property type="protein sequence ID" value="OZS76623.1"/>
    <property type="molecule type" value="Genomic_DNA"/>
</dbReference>
<evidence type="ECO:0000259" key="4">
    <source>
        <dbReference type="PROSITE" id="PS51462"/>
    </source>
</evidence>
<evidence type="ECO:0000256" key="3">
    <source>
        <dbReference type="RuleBase" id="RU003476"/>
    </source>
</evidence>
<sequence length="178" mass="20292">MLGSTPEIQCKNNKIKKGCGEMREEVKHFTATAMIRNEHGEFLLHEHQKLGFWLPPGGHIEANEEPQHAVFREVLEETGLECQVVSCGFPFVSQVQDSSHTQVLPLPIAILKEFIADKKKGNHWHIDMIYLCELLPSSQSPFAPFEWVPFDQLAKLNIPTDVVELAKVVNEYYRLQGK</sequence>
<evidence type="ECO:0000256" key="1">
    <source>
        <dbReference type="ARBA" id="ARBA00001946"/>
    </source>
</evidence>
<comment type="caution">
    <text evidence="5">The sequence shown here is derived from an EMBL/GenBank/DDBJ whole genome shotgun (WGS) entry which is preliminary data.</text>
</comment>
<dbReference type="PRINTS" id="PR00502">
    <property type="entry name" value="NUDIXFAMILY"/>
</dbReference>
<dbReference type="CDD" id="cd03674">
    <property type="entry name" value="NUDIX_Hydrolase"/>
    <property type="match status" value="1"/>
</dbReference>
<reference evidence="5 6" key="1">
    <citation type="submission" date="2017-07" db="EMBL/GenBank/DDBJ databases">
        <title>blaIMP-27 on transferable plasmids in Proteus mirabilis and Providencia rettgeri.</title>
        <authorList>
            <person name="Potter R."/>
        </authorList>
    </citation>
    <scope>NUCLEOTIDE SEQUENCE [LARGE SCALE GENOMIC DNA]</scope>
    <source>
        <strain evidence="5 6">PR1</strain>
    </source>
</reference>
<dbReference type="Proteomes" id="UP000216001">
    <property type="component" value="Unassembled WGS sequence"/>
</dbReference>
<gene>
    <name evidence="5" type="ORF">CHI95_01980</name>
</gene>
<dbReference type="Pfam" id="PF00293">
    <property type="entry name" value="NUDIX"/>
    <property type="match status" value="1"/>
</dbReference>
<dbReference type="SUPFAM" id="SSF55811">
    <property type="entry name" value="Nudix"/>
    <property type="match status" value="1"/>
</dbReference>
<dbReference type="AlphaFoldDB" id="A0A264VZB8"/>
<organism evidence="5 6">
    <name type="scientific">Providencia rettgeri</name>
    <dbReference type="NCBI Taxonomy" id="587"/>
    <lineage>
        <taxon>Bacteria</taxon>
        <taxon>Pseudomonadati</taxon>
        <taxon>Pseudomonadota</taxon>
        <taxon>Gammaproteobacteria</taxon>
        <taxon>Enterobacterales</taxon>
        <taxon>Morganellaceae</taxon>
        <taxon>Providencia</taxon>
    </lineage>
</organism>
<protein>
    <submittedName>
        <fullName evidence="5">NUDIX domain-containing protein</fullName>
    </submittedName>
</protein>
<dbReference type="InterPro" id="IPR015797">
    <property type="entry name" value="NUDIX_hydrolase-like_dom_sf"/>
</dbReference>
<dbReference type="InterPro" id="IPR020084">
    <property type="entry name" value="NUDIX_hydrolase_CS"/>
</dbReference>
<dbReference type="InterPro" id="IPR000086">
    <property type="entry name" value="NUDIX_hydrolase_dom"/>
</dbReference>
<proteinExistence type="inferred from homology"/>
<dbReference type="InterPro" id="IPR020476">
    <property type="entry name" value="Nudix_hydrolase"/>
</dbReference>
<dbReference type="PROSITE" id="PS51462">
    <property type="entry name" value="NUDIX"/>
    <property type="match status" value="1"/>
</dbReference>